<evidence type="ECO:0000313" key="1">
    <source>
        <dbReference type="Proteomes" id="UP000790787"/>
    </source>
</evidence>
<organism evidence="1 2">
    <name type="scientific">Nicotiana tabacum</name>
    <name type="common">Common tobacco</name>
    <dbReference type="NCBI Taxonomy" id="4097"/>
    <lineage>
        <taxon>Eukaryota</taxon>
        <taxon>Viridiplantae</taxon>
        <taxon>Streptophyta</taxon>
        <taxon>Embryophyta</taxon>
        <taxon>Tracheophyta</taxon>
        <taxon>Spermatophyta</taxon>
        <taxon>Magnoliopsida</taxon>
        <taxon>eudicotyledons</taxon>
        <taxon>Gunneridae</taxon>
        <taxon>Pentapetalae</taxon>
        <taxon>asterids</taxon>
        <taxon>lamiids</taxon>
        <taxon>Solanales</taxon>
        <taxon>Solanaceae</taxon>
        <taxon>Nicotianoideae</taxon>
        <taxon>Nicotianeae</taxon>
        <taxon>Nicotiana</taxon>
    </lineage>
</organism>
<reference evidence="1" key="1">
    <citation type="journal article" date="2014" name="Nat. Commun.">
        <title>The tobacco genome sequence and its comparison with those of tomato and potato.</title>
        <authorList>
            <person name="Sierro N."/>
            <person name="Battey J.N."/>
            <person name="Ouadi S."/>
            <person name="Bakaher N."/>
            <person name="Bovet L."/>
            <person name="Willig A."/>
            <person name="Goepfert S."/>
            <person name="Peitsch M.C."/>
            <person name="Ivanov N.V."/>
        </authorList>
    </citation>
    <scope>NUCLEOTIDE SEQUENCE [LARGE SCALE GENOMIC DNA]</scope>
</reference>
<proteinExistence type="predicted"/>
<name>A0AC58S9Q3_TOBAC</name>
<evidence type="ECO:0000313" key="2">
    <source>
        <dbReference type="RefSeq" id="XP_075081725.1"/>
    </source>
</evidence>
<keyword evidence="1" id="KW-1185">Reference proteome</keyword>
<accession>A0AC58S9Q3</accession>
<sequence length="583" mass="64614">MIEIVHKDGEPKKSSKSVMMIRASERNLVKAPDSTKAKLLTVEGVTEKPSSLSSKPPVLVVKGLSKDIRASLESSKVVVPGIPSKPVIVVKGAPITPIIIKPVTQLLVVDAKAVPWNYKQVIVTNKGKEIKEEVNETGGLTYSGRCFTQEELRKAKPFKDSQMPVKKSVTEEEAEEFLQKMKVQDYSIVGQLRKTPAQISLLSLLIHSDEHCKVLIKILNEAHVPDKITVNHLEKIASEIFKANRITFSDDELPMEGTEHNRALYLTVKCEHSVVSRVLVDNGSSANICPLSTLQKLKFGTERIHLNSVCVRGFDVGGKDSVGDIMLELSIGPVEFIMEFQVLDVTVSYNMLLGRPWIHAAKAIPSSLHQMVKFEWDMQEIVVHGDEDLSAYNDTIVLFIEAEDDKVPWVYQTFETVSVEKIPEGKCIPGPKLSSASVMVAKEMLKNGFVPGKDLGPSLQGIVHPVRPSGNPGTFGLGFMPTEKDMKRVKNLKQKVWSLPKPVPHISKSFVKPGIEKPPTSSIPKPVVDVDEELIKRFQSLFEEVIMVEVGEGSSKANVQLVGPNVKLRNWEATSLSTRKEFW</sequence>
<gene>
    <name evidence="2" type="primary">LOC142166411</name>
</gene>
<dbReference type="Proteomes" id="UP000790787">
    <property type="component" value="Chromosome 11"/>
</dbReference>
<dbReference type="RefSeq" id="XP_075081725.1">
    <property type="nucleotide sequence ID" value="XM_075225624.1"/>
</dbReference>
<reference evidence="2" key="2">
    <citation type="submission" date="2025-08" db="UniProtKB">
        <authorList>
            <consortium name="RefSeq"/>
        </authorList>
    </citation>
    <scope>IDENTIFICATION</scope>
    <source>
        <tissue evidence="2">Leaf</tissue>
    </source>
</reference>
<protein>
    <submittedName>
        <fullName evidence="2">Uncharacterized protein LOC142166411</fullName>
    </submittedName>
</protein>